<proteinExistence type="predicted"/>
<gene>
    <name evidence="1" type="ORF">J1784_13655</name>
</gene>
<organism evidence="1 2">
    <name type="scientific">Rahnella ecdela</name>
    <dbReference type="NCBI Taxonomy" id="2816250"/>
    <lineage>
        <taxon>Bacteria</taxon>
        <taxon>Pseudomonadati</taxon>
        <taxon>Pseudomonadota</taxon>
        <taxon>Gammaproteobacteria</taxon>
        <taxon>Enterobacterales</taxon>
        <taxon>Yersiniaceae</taxon>
        <taxon>Rahnella</taxon>
    </lineage>
</organism>
<dbReference type="Proteomes" id="UP000739284">
    <property type="component" value="Unassembled WGS sequence"/>
</dbReference>
<name>A0ABS6LGW4_9GAMM</name>
<evidence type="ECO:0000313" key="1">
    <source>
        <dbReference type="EMBL" id="MBU9846057.1"/>
    </source>
</evidence>
<keyword evidence="2" id="KW-1185">Reference proteome</keyword>
<dbReference type="RefSeq" id="WP_217149685.1">
    <property type="nucleotide sequence ID" value="NZ_JAFMOY010000127.1"/>
</dbReference>
<evidence type="ECO:0000313" key="2">
    <source>
        <dbReference type="Proteomes" id="UP000739284"/>
    </source>
</evidence>
<protein>
    <submittedName>
        <fullName evidence="1">Uncharacterized protein</fullName>
    </submittedName>
</protein>
<sequence length="90" mass="10583">MCNMFYVVAGIALLLIISVYVIHATERIRNSNWVIDTIMVEYNYSEDLAREIVLQVDTLTKCKVLRTDKEIFMRIVRQYILNLTNDEPII</sequence>
<accession>A0ABS6LGW4</accession>
<comment type="caution">
    <text evidence="1">The sequence shown here is derived from an EMBL/GenBank/DDBJ whole genome shotgun (WGS) entry which is preliminary data.</text>
</comment>
<reference evidence="1 2" key="1">
    <citation type="submission" date="2021-03" db="EMBL/GenBank/DDBJ databases">
        <title>Five novel Rahnella species.</title>
        <authorList>
            <person name="Brady C."/>
            <person name="Asselin J."/>
            <person name="Beer S."/>
            <person name="Bruberg M.B."/>
            <person name="Crampton B."/>
            <person name="Venter S."/>
            <person name="Arnold D."/>
            <person name="Denman S."/>
        </authorList>
    </citation>
    <scope>NUCLEOTIDE SEQUENCE [LARGE SCALE GENOMIC DNA]</scope>
    <source>
        <strain evidence="1 2">FRB 231</strain>
    </source>
</reference>
<dbReference type="EMBL" id="JAFMOY010000127">
    <property type="protein sequence ID" value="MBU9846057.1"/>
    <property type="molecule type" value="Genomic_DNA"/>
</dbReference>